<reference evidence="1 2" key="2">
    <citation type="submission" date="2023-06" db="EMBL/GenBank/DDBJ databases">
        <authorList>
            <person name="Zeman M."/>
            <person name="Kubasova T."/>
            <person name="Jahodarova E."/>
            <person name="Nykrynova M."/>
            <person name="Rychlik I."/>
        </authorList>
    </citation>
    <scope>NUCLEOTIDE SEQUENCE [LARGE SCALE GENOMIC DNA]</scope>
    <source>
        <strain evidence="1 2">161_Gplus</strain>
    </source>
</reference>
<keyword evidence="2" id="KW-1185">Reference proteome</keyword>
<proteinExistence type="predicted"/>
<evidence type="ECO:0000313" key="2">
    <source>
        <dbReference type="Proteomes" id="UP001529343"/>
    </source>
</evidence>
<dbReference type="RefSeq" id="WP_289586101.1">
    <property type="nucleotide sequence ID" value="NZ_JAUDDW010000014.1"/>
</dbReference>
<gene>
    <name evidence="1" type="ORF">QUW44_04845</name>
</gene>
<reference evidence="2" key="1">
    <citation type="submission" date="2023-06" db="EMBL/GenBank/DDBJ databases">
        <title>Identification and characterization of horizontal gene transfer across gut microbiota members of farm animals based on homology search.</title>
        <authorList>
            <person name="Zeman M."/>
            <person name="Kubasova T."/>
            <person name="Jahodarova E."/>
            <person name="Nykrynova M."/>
            <person name="Rychlik I."/>
        </authorList>
    </citation>
    <scope>NUCLEOTIDE SEQUENCE [LARGE SCALE GENOMIC DNA]</scope>
    <source>
        <strain evidence="2">161_Gplus</strain>
    </source>
</reference>
<comment type="caution">
    <text evidence="1">The sequence shown here is derived from an EMBL/GenBank/DDBJ whole genome shotgun (WGS) entry which is preliminary data.</text>
</comment>
<protein>
    <submittedName>
        <fullName evidence="1">Uncharacterized protein</fullName>
    </submittedName>
</protein>
<evidence type="ECO:0000313" key="1">
    <source>
        <dbReference type="EMBL" id="MDM8266489.1"/>
    </source>
</evidence>
<organism evidence="1 2">
    <name type="scientific">Limosilactobacillus pontis</name>
    <dbReference type="NCBI Taxonomy" id="35787"/>
    <lineage>
        <taxon>Bacteria</taxon>
        <taxon>Bacillati</taxon>
        <taxon>Bacillota</taxon>
        <taxon>Bacilli</taxon>
        <taxon>Lactobacillales</taxon>
        <taxon>Lactobacillaceae</taxon>
        <taxon>Limosilactobacillus</taxon>
    </lineage>
</organism>
<accession>A0ABT7UXT8</accession>
<sequence length="132" mass="14804">MTKKNISKASPGELHKKLNQKIVKFNNGNPKYLAIKRQSGDDRCIHIFHLAGFDTVEHIMDVHTTDIYLVGNRATVGPEVLVFSAKIYKLLNEISSVERSERMEAKADKPLLGVPHDNNVISGNVSIPHQYL</sequence>
<name>A0ABT7UXT8_9LACO</name>
<dbReference type="Proteomes" id="UP001529343">
    <property type="component" value="Unassembled WGS sequence"/>
</dbReference>
<dbReference type="EMBL" id="JAUDDW010000014">
    <property type="protein sequence ID" value="MDM8266489.1"/>
    <property type="molecule type" value="Genomic_DNA"/>
</dbReference>